<evidence type="ECO:0000313" key="3">
    <source>
        <dbReference type="Proteomes" id="UP000322814"/>
    </source>
</evidence>
<protein>
    <submittedName>
        <fullName evidence="2">PorT family protein</fullName>
    </submittedName>
</protein>
<dbReference type="EMBL" id="SAYB01000007">
    <property type="protein sequence ID" value="TXJ35490.1"/>
    <property type="molecule type" value="Genomic_DNA"/>
</dbReference>
<accession>A0A5C8EHE0</accession>
<dbReference type="Proteomes" id="UP000322814">
    <property type="component" value="Unassembled WGS sequence"/>
</dbReference>
<evidence type="ECO:0000313" key="2">
    <source>
        <dbReference type="EMBL" id="TXJ35490.1"/>
    </source>
</evidence>
<reference evidence="2 3" key="1">
    <citation type="journal article" date="1992" name="Lakartidningen">
        <title>[Penicillin V and not amoxicillin is the first choice preparation in acute otitis].</title>
        <authorList>
            <person name="Kamme C."/>
            <person name="Lundgren K."/>
            <person name="Prellner K."/>
        </authorList>
    </citation>
    <scope>NUCLEOTIDE SEQUENCE [LARGE SCALE GENOMIC DNA]</scope>
    <source>
        <strain evidence="2 3">PC4580III</strain>
    </source>
</reference>
<gene>
    <name evidence="2" type="ORF">EPJ78_11320</name>
</gene>
<feature type="signal peptide" evidence="1">
    <location>
        <begin position="1"/>
        <end position="23"/>
    </location>
</feature>
<proteinExistence type="predicted"/>
<sequence>MKKIKKFIVIMAMTMIFSVSAFAASGFEFILNVPLGLGIGIPTKSEIDAQFNKSGVGFDAGVTAQLGYMFQVVDGFGISVLGELGYAHTTRSLSAKGEEGGVKFSISQVNSVDSFQIGLLPKFNIGAFAIGIGGGVKIPMAVQYSYKYEFGDEKIQNKGKLNMKEFREMYSPAVIGYIKGTFDYSIFFMDNLAFNIGLYLGYDMIKTKATPPTEFNAEQKSEMEGIFDIGVELGFKFGPKA</sequence>
<organism evidence="2 3">
    <name type="scientific">Brachyspira aalborgi</name>
    <dbReference type="NCBI Taxonomy" id="29522"/>
    <lineage>
        <taxon>Bacteria</taxon>
        <taxon>Pseudomonadati</taxon>
        <taxon>Spirochaetota</taxon>
        <taxon>Spirochaetia</taxon>
        <taxon>Brachyspirales</taxon>
        <taxon>Brachyspiraceae</taxon>
        <taxon>Brachyspira</taxon>
    </lineage>
</organism>
<dbReference type="RefSeq" id="WP_147771586.1">
    <property type="nucleotide sequence ID" value="NZ_SAYB01000007.1"/>
</dbReference>
<dbReference type="AlphaFoldDB" id="A0A5C8EHE0"/>
<comment type="caution">
    <text evidence="2">The sequence shown here is derived from an EMBL/GenBank/DDBJ whole genome shotgun (WGS) entry which is preliminary data.</text>
</comment>
<name>A0A5C8EHE0_9SPIR</name>
<feature type="chain" id="PRO_5022845323" evidence="1">
    <location>
        <begin position="24"/>
        <end position="241"/>
    </location>
</feature>
<evidence type="ECO:0000256" key="1">
    <source>
        <dbReference type="SAM" id="SignalP"/>
    </source>
</evidence>
<keyword evidence="1" id="KW-0732">Signal</keyword>